<evidence type="ECO:0000256" key="1">
    <source>
        <dbReference type="ARBA" id="ARBA00001947"/>
    </source>
</evidence>
<organism evidence="8 9">
    <name type="scientific">Candidatus Nitrosocosmicus franklandianus</name>
    <dbReference type="NCBI Taxonomy" id="1798806"/>
    <lineage>
        <taxon>Archaea</taxon>
        <taxon>Nitrososphaerota</taxon>
        <taxon>Nitrososphaeria</taxon>
        <taxon>Nitrososphaerales</taxon>
        <taxon>Nitrososphaeraceae</taxon>
        <taxon>Candidatus Nitrosocosmicus</taxon>
    </lineage>
</organism>
<dbReference type="InterPro" id="IPR042088">
    <property type="entry name" value="OligoPept_F_C"/>
</dbReference>
<dbReference type="GO" id="GO:0004222">
    <property type="term" value="F:metalloendopeptidase activity"/>
    <property type="evidence" value="ECO:0007669"/>
    <property type="project" value="InterPro"/>
</dbReference>
<evidence type="ECO:0000313" key="9">
    <source>
        <dbReference type="Proteomes" id="UP000294299"/>
    </source>
</evidence>
<dbReference type="PANTHER" id="PTHR11804">
    <property type="entry name" value="PROTEASE M3 THIMET OLIGOPEPTIDASE-RELATED"/>
    <property type="match status" value="1"/>
</dbReference>
<keyword evidence="4 8" id="KW-0378">Hydrolase</keyword>
<evidence type="ECO:0000259" key="7">
    <source>
        <dbReference type="Pfam" id="PF01432"/>
    </source>
</evidence>
<keyword evidence="6" id="KW-0482">Metalloprotease</keyword>
<dbReference type="RefSeq" id="WP_134482977.1">
    <property type="nucleotide sequence ID" value="NZ_LR216287.1"/>
</dbReference>
<evidence type="ECO:0000256" key="3">
    <source>
        <dbReference type="ARBA" id="ARBA00022723"/>
    </source>
</evidence>
<dbReference type="Gene3D" id="1.20.140.70">
    <property type="entry name" value="Oligopeptidase f, N-terminal domain"/>
    <property type="match status" value="1"/>
</dbReference>
<dbReference type="GO" id="GO:0006518">
    <property type="term" value="P:peptide metabolic process"/>
    <property type="evidence" value="ECO:0007669"/>
    <property type="project" value="TreeGrafter"/>
</dbReference>
<dbReference type="Proteomes" id="UP000294299">
    <property type="component" value="Chromosome NFRAN"/>
</dbReference>
<evidence type="ECO:0000256" key="5">
    <source>
        <dbReference type="ARBA" id="ARBA00022833"/>
    </source>
</evidence>
<dbReference type="GO" id="GO:0006508">
    <property type="term" value="P:proteolysis"/>
    <property type="evidence" value="ECO:0007669"/>
    <property type="project" value="UniProtKB-KW"/>
</dbReference>
<dbReference type="InterPro" id="IPR045090">
    <property type="entry name" value="Pept_M3A_M3B"/>
</dbReference>
<feature type="domain" description="Peptidase M3A/M3B catalytic" evidence="7">
    <location>
        <begin position="209"/>
        <end position="586"/>
    </location>
</feature>
<dbReference type="InterPro" id="IPR011977">
    <property type="entry name" value="Pept_M3B_clade3"/>
</dbReference>
<sequence>MSNVLKLKPGEWDLSHLIKNPKSEEIDKELNRISSLIDAFEESKPLLTSGISVNDFVKLIKDSEKISEHLSKITSYAYLKYAEDTSSNSVAGLVTKMNNFSTEAANRLLFFDLWFKKVLDHNNANRLIEGVPSVYKDYLIHERSMSKYTLNESEEKIINILDVTGMNALIKIYDRMSNGFEFDYVEKRGKKKIRKRFTNKEKLLSLVRSSKSSERIASYKALLLVYKRNSGVLGEIYLNRILNWHNEFVELRKFPTPISVRNLSNNISDDSVTALLNVCRSNSKIFQQYFIEKAKMLNIKKLERYHLYAPLKSQKRAKIEYGKALKMVLEAFEGFHPEFRKIVQSLIREKHIHSKLQDNKQSGAFCSTVIPSINPYVLLNFDGTLRDISTMAHEFGHAIHSVLACDKPISVQHPPLPLAETASVFGEMILNDKLLQNVNKKEKRILLAEQIDDFYATIMRQAYFTMFEIDAHDMVGKDSSTTVDQLCTLYMNNLNEQFGRSMKVTNDFRYEWLYIPHFYHSPFYCYAYSFGNLLVLSLYQQFKKESKNFIPKYINILSSGGSRKPEDLLKENEIDITKESFWQKGFDFVSEQIQNLKNLE</sequence>
<evidence type="ECO:0000256" key="4">
    <source>
        <dbReference type="ARBA" id="ARBA00022801"/>
    </source>
</evidence>
<keyword evidence="5" id="KW-0862">Zinc</keyword>
<dbReference type="InterPro" id="IPR001567">
    <property type="entry name" value="Pept_M3A_M3B_dom"/>
</dbReference>
<keyword evidence="9" id="KW-1185">Reference proteome</keyword>
<evidence type="ECO:0000256" key="6">
    <source>
        <dbReference type="ARBA" id="ARBA00023049"/>
    </source>
</evidence>
<keyword evidence="2" id="KW-0645">Protease</keyword>
<dbReference type="EMBL" id="LR216287">
    <property type="protein sequence ID" value="VFJ12990.1"/>
    <property type="molecule type" value="Genomic_DNA"/>
</dbReference>
<evidence type="ECO:0000256" key="2">
    <source>
        <dbReference type="ARBA" id="ARBA00022670"/>
    </source>
</evidence>
<dbReference type="Pfam" id="PF01432">
    <property type="entry name" value="Peptidase_M3"/>
    <property type="match status" value="1"/>
</dbReference>
<dbReference type="AlphaFoldDB" id="A0A484IBD6"/>
<evidence type="ECO:0000313" key="8">
    <source>
        <dbReference type="EMBL" id="VFJ12990.1"/>
    </source>
</evidence>
<dbReference type="EC" id="3.4.24.-" evidence="8"/>
<accession>A0A484IBD6</accession>
<dbReference type="SUPFAM" id="SSF55486">
    <property type="entry name" value="Metalloproteases ('zincins'), catalytic domain"/>
    <property type="match status" value="1"/>
</dbReference>
<proteinExistence type="predicted"/>
<dbReference type="GO" id="GO:0046872">
    <property type="term" value="F:metal ion binding"/>
    <property type="evidence" value="ECO:0007669"/>
    <property type="project" value="UniProtKB-KW"/>
</dbReference>
<reference evidence="8 9" key="1">
    <citation type="submission" date="2019-02" db="EMBL/GenBank/DDBJ databases">
        <authorList>
            <person name="Lehtovirta-Morley E L."/>
        </authorList>
    </citation>
    <scope>NUCLEOTIDE SEQUENCE [LARGE SCALE GENOMIC DNA]</scope>
    <source>
        <strain evidence="8">NFRAN1</strain>
    </source>
</reference>
<keyword evidence="3" id="KW-0479">Metal-binding</keyword>
<dbReference type="NCBIfam" id="TIGR02290">
    <property type="entry name" value="M3_fam_3"/>
    <property type="match status" value="1"/>
</dbReference>
<gene>
    <name evidence="8" type="primary">pepF</name>
    <name evidence="8" type="ORF">NFRAN_0668</name>
</gene>
<dbReference type="PANTHER" id="PTHR11804:SF5">
    <property type="entry name" value="OLIGOENDOPEPTIDASE F"/>
    <property type="match status" value="1"/>
</dbReference>
<dbReference type="Gene3D" id="1.10.1370.20">
    <property type="entry name" value="Oligoendopeptidase f, C-terminal domain"/>
    <property type="match status" value="1"/>
</dbReference>
<dbReference type="KEGG" id="nfn:NFRAN_0668"/>
<name>A0A484IBD6_9ARCH</name>
<comment type="cofactor">
    <cofactor evidence="1">
        <name>Zn(2+)</name>
        <dbReference type="ChEBI" id="CHEBI:29105"/>
    </cofactor>
</comment>
<dbReference type="OrthoDB" id="275607at2157"/>
<dbReference type="GeneID" id="39420166"/>
<protein>
    <submittedName>
        <fullName evidence="8">Oligoendopeptidase F, plasmid</fullName>
        <ecNumber evidence="8">3.4.24.-</ecNumber>
    </submittedName>
</protein>
<dbReference type="CDD" id="cd09610">
    <property type="entry name" value="M3B_PepF"/>
    <property type="match status" value="1"/>
</dbReference>